<proteinExistence type="predicted"/>
<dbReference type="OrthoDB" id="6388866at2"/>
<dbReference type="EMBL" id="JQEC01000014">
    <property type="protein sequence ID" value="KGJ95877.1"/>
    <property type="molecule type" value="Genomic_DNA"/>
</dbReference>
<evidence type="ECO:0000313" key="1">
    <source>
        <dbReference type="EMBL" id="KGJ95877.1"/>
    </source>
</evidence>
<dbReference type="RefSeq" id="WP_033081490.1">
    <property type="nucleotide sequence ID" value="NZ_JQEC01000014.1"/>
</dbReference>
<protein>
    <submittedName>
        <fullName evidence="1">Uncharacterized protein</fullName>
    </submittedName>
</protein>
<dbReference type="AlphaFoldDB" id="A0A099L158"/>
<dbReference type="Proteomes" id="UP000029868">
    <property type="component" value="Unassembled WGS sequence"/>
</dbReference>
<name>A0A099L158_COLPS</name>
<evidence type="ECO:0000313" key="2">
    <source>
        <dbReference type="Proteomes" id="UP000029868"/>
    </source>
</evidence>
<sequence>MKTITYIFLTSISFISNCYSADNIIENIAEMIIEKNLPYLLHEQTDKKWEMGTYSIKINRLGRPILTSNTSYFNLSLPINADIKGKIKKDILGTKITISCNSTFTTKAVIKVTPKVTSDKYETNVNISIDIPPTYLVCDGLRLQIKPVLESLIKDEKHKWELDLESNINKVFKQAGI</sequence>
<comment type="caution">
    <text evidence="1">The sequence shown here is derived from an EMBL/GenBank/DDBJ whole genome shotgun (WGS) entry which is preliminary data.</text>
</comment>
<dbReference type="Pfam" id="PF14356">
    <property type="entry name" value="DUF4403"/>
    <property type="match status" value="1"/>
</dbReference>
<organism evidence="1 2">
    <name type="scientific">Colwellia psychrerythraea</name>
    <name type="common">Vibrio psychroerythus</name>
    <dbReference type="NCBI Taxonomy" id="28229"/>
    <lineage>
        <taxon>Bacteria</taxon>
        <taxon>Pseudomonadati</taxon>
        <taxon>Pseudomonadota</taxon>
        <taxon>Gammaproteobacteria</taxon>
        <taxon>Alteromonadales</taxon>
        <taxon>Colwelliaceae</taxon>
        <taxon>Colwellia</taxon>
    </lineage>
</organism>
<gene>
    <name evidence="1" type="ORF">GAB14E_1789</name>
</gene>
<accession>A0A099L158</accession>
<dbReference type="PATRIC" id="fig|28229.3.peg.1394"/>
<reference evidence="1 2" key="1">
    <citation type="submission" date="2014-08" db="EMBL/GenBank/DDBJ databases">
        <title>Genomic and Phenotypic Diversity of Colwellia psychrerythraea strains from Disparate Marine Basins.</title>
        <authorList>
            <person name="Techtmann S.M."/>
            <person name="Stelling S.C."/>
            <person name="Utturkar S.M."/>
            <person name="Alshibli N."/>
            <person name="Harris A."/>
            <person name="Brown S.D."/>
            <person name="Hazen T.C."/>
        </authorList>
    </citation>
    <scope>NUCLEOTIDE SEQUENCE [LARGE SCALE GENOMIC DNA]</scope>
    <source>
        <strain evidence="1 2">GAB14E</strain>
    </source>
</reference>
<dbReference type="InterPro" id="IPR025515">
    <property type="entry name" value="DUF4403"/>
</dbReference>